<name>A0A9P4QLE2_9PLEO</name>
<feature type="region of interest" description="Disordered" evidence="1">
    <location>
        <begin position="625"/>
        <end position="655"/>
    </location>
</feature>
<dbReference type="PANTHER" id="PTHR34365">
    <property type="entry name" value="ENOLASE (DUF1399)"/>
    <property type="match status" value="1"/>
</dbReference>
<feature type="region of interest" description="Disordered" evidence="1">
    <location>
        <begin position="112"/>
        <end position="144"/>
    </location>
</feature>
<comment type="caution">
    <text evidence="2">The sequence shown here is derived from an EMBL/GenBank/DDBJ whole genome shotgun (WGS) entry which is preliminary data.</text>
</comment>
<sequence length="755" mass="85861">MSGNPNLHQKEVNEGRPPVVKEAGDGVEPPPYSSRSQASSITNVPPSVASTAINPSFDRLNFRPSPLELPTPAECITHLKLLHAFAKLRHEVGNREGVFGIDLGLEKFEDTKTGANSNEASTRRNQGEQPPGVHGQGPTAAYAGSGNEEQKMAALAERVREKRWNVYVAKAVDRFHKWWASLPSTSAQFPVPITTLDFDNSENSERIHNFTLKGSGMEDDLLATFPPLDVLMVWHTYMLNPRVYLEDCIRLTKHRIWKTAFPWEAVHKFINNETFEYEVFEGIRDVWEKSSALNWDLLDDGIQKTIQCPRCTVEFTVPWTSMPSDRSIASLEWYLNCDTGFVGDEFRCDCPQCELAITHEKLRVGKFISDASTLLTNKTPLPGTILDSIGTPQMTLRGKKKIGTHDPFFPNRAVENISLLRPDELRKNVDEITMRTLKSVFQSVLTSRSKVELVNKEQFKPELVAKESKIAVRKTLSHYWDNSSSFGLDLIGAVMRQGSFVQKMVKIDWLHSPAAMTTMERLIVKYHRFVRLIAENHRKTAVPTLDIDLAWHTHQLTPRIYYRYTLSLTRKFLNHDDKIPETSLHTNFQWTATAYEKKYSSPYSECACWYCECTREPLRSSLSTRLNPFSSSNPTTSLDTNLPRDPATGPHVSSHNAVTGTRLFVPYAGPLDSPAQRRNTLDALDRQYADVRKRYRKKKREADTPRRDADAYAYSPYGYPMYYPPTYVPYYSDGVGCEERFTDGWRLREGGLKAG</sequence>
<dbReference type="AlphaFoldDB" id="A0A9P4QLE2"/>
<feature type="compositionally biased region" description="Polar residues" evidence="1">
    <location>
        <begin position="625"/>
        <end position="640"/>
    </location>
</feature>
<dbReference type="InterPro" id="IPR009836">
    <property type="entry name" value="GRDP-like"/>
</dbReference>
<organism evidence="2 3">
    <name type="scientific">Polyplosphaeria fusca</name>
    <dbReference type="NCBI Taxonomy" id="682080"/>
    <lineage>
        <taxon>Eukaryota</taxon>
        <taxon>Fungi</taxon>
        <taxon>Dikarya</taxon>
        <taxon>Ascomycota</taxon>
        <taxon>Pezizomycotina</taxon>
        <taxon>Dothideomycetes</taxon>
        <taxon>Pleosporomycetidae</taxon>
        <taxon>Pleosporales</taxon>
        <taxon>Tetraplosphaeriaceae</taxon>
        <taxon>Polyplosphaeria</taxon>
    </lineage>
</organism>
<dbReference type="OrthoDB" id="2684236at2759"/>
<keyword evidence="3" id="KW-1185">Reference proteome</keyword>
<evidence type="ECO:0000256" key="1">
    <source>
        <dbReference type="SAM" id="MobiDB-lite"/>
    </source>
</evidence>
<protein>
    <submittedName>
        <fullName evidence="2">Uncharacterized protein</fullName>
    </submittedName>
</protein>
<dbReference type="Pfam" id="PF07173">
    <property type="entry name" value="GRDP-like"/>
    <property type="match status" value="1"/>
</dbReference>
<reference evidence="2" key="1">
    <citation type="journal article" date="2020" name="Stud. Mycol.">
        <title>101 Dothideomycetes genomes: a test case for predicting lifestyles and emergence of pathogens.</title>
        <authorList>
            <person name="Haridas S."/>
            <person name="Albert R."/>
            <person name="Binder M."/>
            <person name="Bloem J."/>
            <person name="Labutti K."/>
            <person name="Salamov A."/>
            <person name="Andreopoulos B."/>
            <person name="Baker S."/>
            <person name="Barry K."/>
            <person name="Bills G."/>
            <person name="Bluhm B."/>
            <person name="Cannon C."/>
            <person name="Castanera R."/>
            <person name="Culley D."/>
            <person name="Daum C."/>
            <person name="Ezra D."/>
            <person name="Gonzalez J."/>
            <person name="Henrissat B."/>
            <person name="Kuo A."/>
            <person name="Liang C."/>
            <person name="Lipzen A."/>
            <person name="Lutzoni F."/>
            <person name="Magnuson J."/>
            <person name="Mondo S."/>
            <person name="Nolan M."/>
            <person name="Ohm R."/>
            <person name="Pangilinan J."/>
            <person name="Park H.-J."/>
            <person name="Ramirez L."/>
            <person name="Alfaro M."/>
            <person name="Sun H."/>
            <person name="Tritt A."/>
            <person name="Yoshinaga Y."/>
            <person name="Zwiers L.-H."/>
            <person name="Turgeon B."/>
            <person name="Goodwin S."/>
            <person name="Spatafora J."/>
            <person name="Crous P."/>
            <person name="Grigoriev I."/>
        </authorList>
    </citation>
    <scope>NUCLEOTIDE SEQUENCE</scope>
    <source>
        <strain evidence="2">CBS 125425</strain>
    </source>
</reference>
<evidence type="ECO:0000313" key="3">
    <source>
        <dbReference type="Proteomes" id="UP000799444"/>
    </source>
</evidence>
<accession>A0A9P4QLE2</accession>
<dbReference type="PANTHER" id="PTHR34365:SF7">
    <property type="entry name" value="GLYCINE-RICH DOMAIN-CONTAINING PROTEIN 1"/>
    <property type="match status" value="1"/>
</dbReference>
<proteinExistence type="predicted"/>
<dbReference type="Proteomes" id="UP000799444">
    <property type="component" value="Unassembled WGS sequence"/>
</dbReference>
<evidence type="ECO:0000313" key="2">
    <source>
        <dbReference type="EMBL" id="KAF2728649.1"/>
    </source>
</evidence>
<feature type="compositionally biased region" description="Polar residues" evidence="1">
    <location>
        <begin position="33"/>
        <end position="47"/>
    </location>
</feature>
<dbReference type="EMBL" id="ML996272">
    <property type="protein sequence ID" value="KAF2728649.1"/>
    <property type="molecule type" value="Genomic_DNA"/>
</dbReference>
<feature type="region of interest" description="Disordered" evidence="1">
    <location>
        <begin position="1"/>
        <end position="47"/>
    </location>
</feature>
<gene>
    <name evidence="2" type="ORF">EJ04DRAFT_569363</name>
</gene>